<dbReference type="Proteomes" id="UP000654345">
    <property type="component" value="Unassembled WGS sequence"/>
</dbReference>
<evidence type="ECO:0000313" key="2">
    <source>
        <dbReference type="Proteomes" id="UP000654345"/>
    </source>
</evidence>
<comment type="caution">
    <text evidence="1">The sequence shown here is derived from an EMBL/GenBank/DDBJ whole genome shotgun (WGS) entry which is preliminary data.</text>
</comment>
<gene>
    <name evidence="1" type="ORF">KSB_17040</name>
</gene>
<keyword evidence="2" id="KW-1185">Reference proteome</keyword>
<evidence type="ECO:0000313" key="1">
    <source>
        <dbReference type="EMBL" id="GHO53229.1"/>
    </source>
</evidence>
<accession>A0ABQ3UKK6</accession>
<proteinExistence type="predicted"/>
<reference evidence="1 2" key="1">
    <citation type="journal article" date="2021" name="Int. J. Syst. Evol. Microbiol.">
        <title>Reticulibacter mediterranei gen. nov., sp. nov., within the new family Reticulibacteraceae fam. nov., and Ktedonospora formicarum gen. nov., sp. nov., Ktedonobacter robiniae sp. nov., Dictyobacter formicarum sp. nov. and Dictyobacter arantiisoli sp. nov., belonging to the class Ktedonobacteria.</title>
        <authorList>
            <person name="Yabe S."/>
            <person name="Zheng Y."/>
            <person name="Wang C.M."/>
            <person name="Sakai Y."/>
            <person name="Abe K."/>
            <person name="Yokota A."/>
            <person name="Donadio S."/>
            <person name="Cavaletti L."/>
            <person name="Monciardini P."/>
        </authorList>
    </citation>
    <scope>NUCLEOTIDE SEQUENCE [LARGE SCALE GENOMIC DNA]</scope>
    <source>
        <strain evidence="1 2">SOSP1-30</strain>
    </source>
</reference>
<protein>
    <submittedName>
        <fullName evidence="1">Uncharacterized protein</fullName>
    </submittedName>
</protein>
<name>A0ABQ3UKK6_9CHLR</name>
<organism evidence="1 2">
    <name type="scientific">Ktedonobacter robiniae</name>
    <dbReference type="NCBI Taxonomy" id="2778365"/>
    <lineage>
        <taxon>Bacteria</taxon>
        <taxon>Bacillati</taxon>
        <taxon>Chloroflexota</taxon>
        <taxon>Ktedonobacteria</taxon>
        <taxon>Ktedonobacterales</taxon>
        <taxon>Ktedonobacteraceae</taxon>
        <taxon>Ktedonobacter</taxon>
    </lineage>
</organism>
<sequence>MGLERNITLHISNFKSVTQIIMNYLTAHDLNLVYTVPCLPNTEGEVVEGEVVVVVRCGRYTYEKDTRIPRRSLHYPGYIVGLWW</sequence>
<dbReference type="EMBL" id="BNJG01000001">
    <property type="protein sequence ID" value="GHO53229.1"/>
    <property type="molecule type" value="Genomic_DNA"/>
</dbReference>